<comment type="caution">
    <text evidence="1">The sequence shown here is derived from an EMBL/GenBank/DDBJ whole genome shotgun (WGS) entry which is preliminary data.</text>
</comment>
<gene>
    <name evidence="1" type="ORF">MVEN_02579700</name>
</gene>
<organism evidence="1 2">
    <name type="scientific">Mycena venus</name>
    <dbReference type="NCBI Taxonomy" id="2733690"/>
    <lineage>
        <taxon>Eukaryota</taxon>
        <taxon>Fungi</taxon>
        <taxon>Dikarya</taxon>
        <taxon>Basidiomycota</taxon>
        <taxon>Agaricomycotina</taxon>
        <taxon>Agaricomycetes</taxon>
        <taxon>Agaricomycetidae</taxon>
        <taxon>Agaricales</taxon>
        <taxon>Marasmiineae</taxon>
        <taxon>Mycenaceae</taxon>
        <taxon>Mycena</taxon>
    </lineage>
</organism>
<keyword evidence="2" id="KW-1185">Reference proteome</keyword>
<accession>A0A8H6TZA5</accession>
<dbReference type="EMBL" id="JACAZI010000039">
    <property type="protein sequence ID" value="KAF7326858.1"/>
    <property type="molecule type" value="Genomic_DNA"/>
</dbReference>
<sequence>MKTLDLFETHGNEGHWNTLKVHTSEARVLKIPIVLEANGRLRFTRETSHNIGCVDMPSYTALEACNARTSGNSRNIALMCSHAWNAAVILLYLGMDLHCSNPSKYFFLDLQAAYMLIYEALLAFLKEACDAQAPNQRKSGMSEKIVGASDQT</sequence>
<dbReference type="Proteomes" id="UP000620124">
    <property type="component" value="Unassembled WGS sequence"/>
</dbReference>
<protein>
    <submittedName>
        <fullName evidence="1">Uncharacterized protein</fullName>
    </submittedName>
</protein>
<name>A0A8H6TZA5_9AGAR</name>
<evidence type="ECO:0000313" key="2">
    <source>
        <dbReference type="Proteomes" id="UP000620124"/>
    </source>
</evidence>
<evidence type="ECO:0000313" key="1">
    <source>
        <dbReference type="EMBL" id="KAF7326858.1"/>
    </source>
</evidence>
<dbReference type="AlphaFoldDB" id="A0A8H6TZA5"/>
<reference evidence="1" key="1">
    <citation type="submission" date="2020-05" db="EMBL/GenBank/DDBJ databases">
        <title>Mycena genomes resolve the evolution of fungal bioluminescence.</title>
        <authorList>
            <person name="Tsai I.J."/>
        </authorList>
    </citation>
    <scope>NUCLEOTIDE SEQUENCE</scope>
    <source>
        <strain evidence="1">CCC161011</strain>
    </source>
</reference>
<proteinExistence type="predicted"/>